<reference evidence="4 5" key="1">
    <citation type="submission" date="2012-05" db="EMBL/GenBank/DDBJ databases">
        <title>Recombination and specialization in a pathogen metapopulation.</title>
        <authorList>
            <person name="Gardiner A."/>
            <person name="Kemen E."/>
            <person name="Schultz-Larsen T."/>
            <person name="MacLean D."/>
            <person name="Van Oosterhout C."/>
            <person name="Jones J.D.G."/>
        </authorList>
    </citation>
    <scope>NUCLEOTIDE SEQUENCE [LARGE SCALE GENOMIC DNA]</scope>
    <source>
        <strain evidence="4 5">Ac Nc2</strain>
    </source>
</reference>
<keyword evidence="5" id="KW-1185">Reference proteome</keyword>
<evidence type="ECO:0000256" key="1">
    <source>
        <dbReference type="ARBA" id="ARBA00004123"/>
    </source>
</evidence>
<dbReference type="OrthoDB" id="17948at2759"/>
<keyword evidence="3" id="KW-0819">tRNA processing</keyword>
<dbReference type="GO" id="GO:0005655">
    <property type="term" value="C:nucleolar ribonuclease P complex"/>
    <property type="evidence" value="ECO:0007669"/>
    <property type="project" value="TreeGrafter"/>
</dbReference>
<dbReference type="Gene3D" id="3.20.20.140">
    <property type="entry name" value="Metal-dependent hydrolases"/>
    <property type="match status" value="1"/>
</dbReference>
<accession>A0A024GQ08</accession>
<evidence type="ECO:0000313" key="5">
    <source>
        <dbReference type="Proteomes" id="UP000053237"/>
    </source>
</evidence>
<name>A0A024GQ08_9STRA</name>
<dbReference type="AlphaFoldDB" id="A0A024GQ08"/>
<dbReference type="InterPro" id="IPR016195">
    <property type="entry name" value="Pol/histidinol_Pase-like"/>
</dbReference>
<evidence type="ECO:0000256" key="2">
    <source>
        <dbReference type="ARBA" id="ARBA00007331"/>
    </source>
</evidence>
<comment type="similarity">
    <text evidence="2">Belongs to the eukaryotic/archaeal RNase P protein component 3 family.</text>
</comment>
<dbReference type="Proteomes" id="UP000053237">
    <property type="component" value="Unassembled WGS sequence"/>
</dbReference>
<comment type="caution">
    <text evidence="4">The sequence shown here is derived from an EMBL/GenBank/DDBJ whole genome shotgun (WGS) entry which is preliminary data.</text>
</comment>
<sequence length="259" mass="28815">MFIDLNLLEGSCIGLTELKRLGYGCVAVNVECDLTSGPKQASAVQLFETNHQKKSGKKRKYGKEPHFGNINALEVNRDDKQRSSSIRQLKRITLNVEDMNAAQLINSSAVLKLYDLVAAKASNPKVFQYLCEHANIDIITFDVSNRLPFQLKRPWIKAATKRSVLFEIIYTPLLLDSTGRRNFFSNTNAIIGLTNGKNIILASRGTRELLLRAPYDLINLGILLGLTYGKASDAISNNALMAIKHAEERRGNVQIVAQL</sequence>
<gene>
    <name evidence="4" type="ORF">BN9_098390</name>
</gene>
<dbReference type="PANTHER" id="PTHR13031">
    <property type="entry name" value="RIBONUCLEASE P SUBUNIT P30"/>
    <property type="match status" value="1"/>
</dbReference>
<dbReference type="Pfam" id="PF01876">
    <property type="entry name" value="RNase_P_p30"/>
    <property type="match status" value="1"/>
</dbReference>
<dbReference type="InParanoid" id="A0A024GQ08"/>
<proteinExistence type="inferred from homology"/>
<protein>
    <submittedName>
        <fullName evidence="4">Uncharacterized protein</fullName>
    </submittedName>
</protein>
<dbReference type="InterPro" id="IPR002738">
    <property type="entry name" value="RNase_P_p30"/>
</dbReference>
<dbReference type="STRING" id="65357.A0A024GQ08"/>
<comment type="subcellular location">
    <subcellularLocation>
        <location evidence="1">Nucleus</location>
    </subcellularLocation>
</comment>
<organism evidence="4 5">
    <name type="scientific">Albugo candida</name>
    <dbReference type="NCBI Taxonomy" id="65357"/>
    <lineage>
        <taxon>Eukaryota</taxon>
        <taxon>Sar</taxon>
        <taxon>Stramenopiles</taxon>
        <taxon>Oomycota</taxon>
        <taxon>Peronosporomycetes</taxon>
        <taxon>Albuginales</taxon>
        <taxon>Albuginaceae</taxon>
        <taxon>Albugo</taxon>
    </lineage>
</organism>
<dbReference type="PANTHER" id="PTHR13031:SF0">
    <property type="entry name" value="RIBONUCLEASE P PROTEIN SUBUNIT P30"/>
    <property type="match status" value="1"/>
</dbReference>
<evidence type="ECO:0000256" key="3">
    <source>
        <dbReference type="ARBA" id="ARBA00022694"/>
    </source>
</evidence>
<evidence type="ECO:0000313" key="4">
    <source>
        <dbReference type="EMBL" id="CCI48651.1"/>
    </source>
</evidence>
<dbReference type="GO" id="GO:0008033">
    <property type="term" value="P:tRNA processing"/>
    <property type="evidence" value="ECO:0007669"/>
    <property type="project" value="UniProtKB-KW"/>
</dbReference>
<dbReference type="GO" id="GO:0003723">
    <property type="term" value="F:RNA binding"/>
    <property type="evidence" value="ECO:0007669"/>
    <property type="project" value="TreeGrafter"/>
</dbReference>
<dbReference type="EMBL" id="CAIX01000241">
    <property type="protein sequence ID" value="CCI48651.1"/>
    <property type="molecule type" value="Genomic_DNA"/>
</dbReference>
<dbReference type="SUPFAM" id="SSF89550">
    <property type="entry name" value="PHP domain-like"/>
    <property type="match status" value="1"/>
</dbReference>